<dbReference type="Pfam" id="PF05572">
    <property type="entry name" value="Peptidase_M43"/>
    <property type="match status" value="1"/>
</dbReference>
<evidence type="ECO:0000256" key="7">
    <source>
        <dbReference type="ARBA" id="ARBA00023049"/>
    </source>
</evidence>
<dbReference type="OrthoDB" id="536211at2759"/>
<dbReference type="GO" id="GO:0006508">
    <property type="term" value="P:proteolysis"/>
    <property type="evidence" value="ECO:0007669"/>
    <property type="project" value="UniProtKB-KW"/>
</dbReference>
<dbReference type="Proteomes" id="UP000240883">
    <property type="component" value="Unassembled WGS sequence"/>
</dbReference>
<keyword evidence="7" id="KW-0482">Metalloprotease</keyword>
<evidence type="ECO:0000256" key="3">
    <source>
        <dbReference type="ARBA" id="ARBA00022723"/>
    </source>
</evidence>
<sequence length="231" mass="26075">MHVISVDGTEEGGNIPDERIDAQINILNEAFKPVGYSFHVVETERIINEQWYYNLRQESTVETEVVTLRKGSNATLNIYTHGTLNDPSIAWATLPMSVDRVQYDGVFQNATSWVGGGAPEFDQGDTLVHEVGHWFGLYHTFSFNCEFSWDYVDDTPFESDTLVLGGCPVGQDSCPDKPGLDSIHNYMAYTSDECRYEFTPGQIQRMREQVARYRRIVYPGIDPDNVPDTGA</sequence>
<evidence type="ECO:0000256" key="2">
    <source>
        <dbReference type="ARBA" id="ARBA00022670"/>
    </source>
</evidence>
<keyword evidence="2" id="KW-0645">Protease</keyword>
<dbReference type="InterPro" id="IPR024079">
    <property type="entry name" value="MetalloPept_cat_dom_sf"/>
</dbReference>
<reference evidence="10 11" key="1">
    <citation type="journal article" date="2018" name="Front. Microbiol.">
        <title>Genome-Wide Analysis of Corynespora cassiicola Leaf Fall Disease Putative Effectors.</title>
        <authorList>
            <person name="Lopez D."/>
            <person name="Ribeiro S."/>
            <person name="Label P."/>
            <person name="Fumanal B."/>
            <person name="Venisse J.S."/>
            <person name="Kohler A."/>
            <person name="de Oliveira R.R."/>
            <person name="Labutti K."/>
            <person name="Lipzen A."/>
            <person name="Lail K."/>
            <person name="Bauer D."/>
            <person name="Ohm R.A."/>
            <person name="Barry K.W."/>
            <person name="Spatafora J."/>
            <person name="Grigoriev I.V."/>
            <person name="Martin F.M."/>
            <person name="Pujade-Renaud V."/>
        </authorList>
    </citation>
    <scope>NUCLEOTIDE SEQUENCE [LARGE SCALE GENOMIC DNA]</scope>
    <source>
        <strain evidence="10 11">Philippines</strain>
    </source>
</reference>
<comment type="similarity">
    <text evidence="1">Belongs to the peptidase M43B family.</text>
</comment>
<dbReference type="AlphaFoldDB" id="A0A2T2NY06"/>
<organism evidence="10 11">
    <name type="scientific">Corynespora cassiicola Philippines</name>
    <dbReference type="NCBI Taxonomy" id="1448308"/>
    <lineage>
        <taxon>Eukaryota</taxon>
        <taxon>Fungi</taxon>
        <taxon>Dikarya</taxon>
        <taxon>Ascomycota</taxon>
        <taxon>Pezizomycotina</taxon>
        <taxon>Dothideomycetes</taxon>
        <taxon>Pleosporomycetidae</taxon>
        <taxon>Pleosporales</taxon>
        <taxon>Corynesporascaceae</taxon>
        <taxon>Corynespora</taxon>
    </lineage>
</organism>
<keyword evidence="4" id="KW-0732">Signal</keyword>
<evidence type="ECO:0000256" key="8">
    <source>
        <dbReference type="ARBA" id="ARBA00023157"/>
    </source>
</evidence>
<evidence type="ECO:0000259" key="9">
    <source>
        <dbReference type="Pfam" id="PF05572"/>
    </source>
</evidence>
<dbReference type="STRING" id="1448308.A0A2T2NY06"/>
<keyword evidence="5" id="KW-0378">Hydrolase</keyword>
<keyword evidence="3" id="KW-0479">Metal-binding</keyword>
<proteinExistence type="inferred from homology"/>
<dbReference type="EMBL" id="KZ678132">
    <property type="protein sequence ID" value="PSN70305.1"/>
    <property type="molecule type" value="Genomic_DNA"/>
</dbReference>
<dbReference type="GO" id="GO:0046872">
    <property type="term" value="F:metal ion binding"/>
    <property type="evidence" value="ECO:0007669"/>
    <property type="project" value="UniProtKB-KW"/>
</dbReference>
<protein>
    <recommendedName>
        <fullName evidence="9">Peptidase M43 pregnancy-associated plasma-A domain-containing protein</fullName>
    </recommendedName>
</protein>
<dbReference type="Gene3D" id="3.40.390.10">
    <property type="entry name" value="Collagenase (Catalytic Domain)"/>
    <property type="match status" value="1"/>
</dbReference>
<dbReference type="GO" id="GO:0008237">
    <property type="term" value="F:metallopeptidase activity"/>
    <property type="evidence" value="ECO:0007669"/>
    <property type="project" value="UniProtKB-KW"/>
</dbReference>
<dbReference type="PANTHER" id="PTHR47466">
    <property type="match status" value="1"/>
</dbReference>
<gene>
    <name evidence="10" type="ORF">BS50DRAFT_571573</name>
</gene>
<evidence type="ECO:0000256" key="5">
    <source>
        <dbReference type="ARBA" id="ARBA00022801"/>
    </source>
</evidence>
<name>A0A2T2NY06_CORCC</name>
<evidence type="ECO:0000256" key="1">
    <source>
        <dbReference type="ARBA" id="ARBA00008721"/>
    </source>
</evidence>
<evidence type="ECO:0000256" key="4">
    <source>
        <dbReference type="ARBA" id="ARBA00022729"/>
    </source>
</evidence>
<dbReference type="PANTHER" id="PTHR47466:SF1">
    <property type="entry name" value="METALLOPROTEASE MEP1 (AFU_ORTHOLOGUE AFUA_1G07730)-RELATED"/>
    <property type="match status" value="1"/>
</dbReference>
<keyword evidence="8" id="KW-1015">Disulfide bond</keyword>
<keyword evidence="11" id="KW-1185">Reference proteome</keyword>
<feature type="domain" description="Peptidase M43 pregnancy-associated plasma-A" evidence="9">
    <location>
        <begin position="80"/>
        <end position="210"/>
    </location>
</feature>
<keyword evidence="6" id="KW-0862">Zinc</keyword>
<dbReference type="SUPFAM" id="SSF55486">
    <property type="entry name" value="Metalloproteases ('zincins'), catalytic domain"/>
    <property type="match status" value="1"/>
</dbReference>
<evidence type="ECO:0000313" key="11">
    <source>
        <dbReference type="Proteomes" id="UP000240883"/>
    </source>
</evidence>
<dbReference type="InterPro" id="IPR008754">
    <property type="entry name" value="Peptidase_M43"/>
</dbReference>
<dbReference type="CDD" id="cd04275">
    <property type="entry name" value="ZnMc_pappalysin_like"/>
    <property type="match status" value="1"/>
</dbReference>
<evidence type="ECO:0000313" key="10">
    <source>
        <dbReference type="EMBL" id="PSN70305.1"/>
    </source>
</evidence>
<accession>A0A2T2NY06</accession>
<evidence type="ECO:0000256" key="6">
    <source>
        <dbReference type="ARBA" id="ARBA00022833"/>
    </source>
</evidence>